<dbReference type="STRING" id="6265.A0A0B2VWG6"/>
<feature type="compositionally biased region" description="Pro residues" evidence="1">
    <location>
        <begin position="115"/>
        <end position="125"/>
    </location>
</feature>
<feature type="region of interest" description="Disordered" evidence="1">
    <location>
        <begin position="115"/>
        <end position="155"/>
    </location>
</feature>
<name>A0A0B2VWG6_TOXCA</name>
<reference evidence="2 3" key="1">
    <citation type="submission" date="2014-11" db="EMBL/GenBank/DDBJ databases">
        <title>Genetic blueprint of the zoonotic pathogen Toxocara canis.</title>
        <authorList>
            <person name="Zhu X.-Q."/>
            <person name="Korhonen P.K."/>
            <person name="Cai H."/>
            <person name="Young N.D."/>
            <person name="Nejsum P."/>
            <person name="von Samson-Himmelstjerna G."/>
            <person name="Boag P.R."/>
            <person name="Tan P."/>
            <person name="Li Q."/>
            <person name="Min J."/>
            <person name="Yang Y."/>
            <person name="Wang X."/>
            <person name="Fang X."/>
            <person name="Hall R.S."/>
            <person name="Hofmann A."/>
            <person name="Sternberg P.W."/>
            <person name="Jex A.R."/>
            <person name="Gasser R.B."/>
        </authorList>
    </citation>
    <scope>NUCLEOTIDE SEQUENCE [LARGE SCALE GENOMIC DNA]</scope>
    <source>
        <strain evidence="2">PN_DK_2014</strain>
    </source>
</reference>
<gene>
    <name evidence="2" type="ORF">Tcan_01966</name>
</gene>
<feature type="region of interest" description="Disordered" evidence="1">
    <location>
        <begin position="162"/>
        <end position="181"/>
    </location>
</feature>
<feature type="compositionally biased region" description="Polar residues" evidence="1">
    <location>
        <begin position="145"/>
        <end position="155"/>
    </location>
</feature>
<evidence type="ECO:0000313" key="2">
    <source>
        <dbReference type="EMBL" id="KHN85739.1"/>
    </source>
</evidence>
<keyword evidence="3" id="KW-1185">Reference proteome</keyword>
<evidence type="ECO:0000313" key="3">
    <source>
        <dbReference type="Proteomes" id="UP000031036"/>
    </source>
</evidence>
<dbReference type="AlphaFoldDB" id="A0A0B2VWG6"/>
<organism evidence="2 3">
    <name type="scientific">Toxocara canis</name>
    <name type="common">Canine roundworm</name>
    <dbReference type="NCBI Taxonomy" id="6265"/>
    <lineage>
        <taxon>Eukaryota</taxon>
        <taxon>Metazoa</taxon>
        <taxon>Ecdysozoa</taxon>
        <taxon>Nematoda</taxon>
        <taxon>Chromadorea</taxon>
        <taxon>Rhabditida</taxon>
        <taxon>Spirurina</taxon>
        <taxon>Ascaridomorpha</taxon>
        <taxon>Ascaridoidea</taxon>
        <taxon>Toxocaridae</taxon>
        <taxon>Toxocara</taxon>
    </lineage>
</organism>
<evidence type="ECO:0000256" key="1">
    <source>
        <dbReference type="SAM" id="MobiDB-lite"/>
    </source>
</evidence>
<feature type="compositionally biased region" description="Polar residues" evidence="1">
    <location>
        <begin position="162"/>
        <end position="174"/>
    </location>
</feature>
<comment type="caution">
    <text evidence="2">The sequence shown here is derived from an EMBL/GenBank/DDBJ whole genome shotgun (WGS) entry which is preliminary data.</text>
</comment>
<dbReference type="EMBL" id="JPKZ01000732">
    <property type="protein sequence ID" value="KHN85739.1"/>
    <property type="molecule type" value="Genomic_DNA"/>
</dbReference>
<dbReference type="Proteomes" id="UP000031036">
    <property type="component" value="Unassembled WGS sequence"/>
</dbReference>
<proteinExistence type="predicted"/>
<accession>A0A0B2VWG6</accession>
<protein>
    <submittedName>
        <fullName evidence="2">Uncharacterized protein</fullName>
    </submittedName>
</protein>
<sequence>MSSFEDPCFDYGINIAVISESVTVMRQDGRFGTLKSELGGGLKTGVEYFCCELRQTIISCALELRSDLAKLYLQGNIPPPKELPSFFAEQKKASGIVPPVPPQIYPFPPQPTITVAPPTPCPPSVPEENSPATVESPPSEPAQIPVTSESVTTGATDVKVTETTMGKSSSATKSNEPRPVPPPVPIAVGMSEAEAALDKLEEEEQEGAGMFSWLQKTVTQSAFLSKMADKAKVGISFTAIDRSC</sequence>